<feature type="domain" description="MoaB/Mog" evidence="3">
    <location>
        <begin position="4"/>
        <end position="148"/>
    </location>
</feature>
<dbReference type="Gene3D" id="3.40.50.300">
    <property type="entry name" value="P-loop containing nucleotide triphosphate hydrolases"/>
    <property type="match status" value="1"/>
</dbReference>
<dbReference type="GO" id="GO:0006777">
    <property type="term" value="P:Mo-molybdopterin cofactor biosynthetic process"/>
    <property type="evidence" value="ECO:0007669"/>
    <property type="project" value="UniProtKB-KW"/>
</dbReference>
<keyword evidence="2" id="KW-0501">Molybdenum cofactor biosynthesis</keyword>
<dbReference type="SUPFAM" id="SSF53218">
    <property type="entry name" value="Molybdenum cofactor biosynthesis proteins"/>
    <property type="match status" value="1"/>
</dbReference>
<dbReference type="NCBIfam" id="TIGR00177">
    <property type="entry name" value="molyb_syn"/>
    <property type="match status" value="1"/>
</dbReference>
<evidence type="ECO:0000256" key="2">
    <source>
        <dbReference type="ARBA" id="ARBA00023150"/>
    </source>
</evidence>
<keyword evidence="5" id="KW-1185">Reference proteome</keyword>
<gene>
    <name evidence="4" type="ORF">Dace_2121</name>
</gene>
<dbReference type="Pfam" id="PF00994">
    <property type="entry name" value="MoCF_biosynth"/>
    <property type="match status" value="1"/>
</dbReference>
<dbReference type="CDD" id="cd03116">
    <property type="entry name" value="MobB"/>
    <property type="match status" value="1"/>
</dbReference>
<dbReference type="Proteomes" id="UP000005695">
    <property type="component" value="Unassembled WGS sequence"/>
</dbReference>
<reference evidence="4" key="2">
    <citation type="submission" date="2006-05" db="EMBL/GenBank/DDBJ databases">
        <title>Sequencing of the draft genome and assembly of Desulfuromonas acetoxidans DSM 684.</title>
        <authorList>
            <consortium name="US DOE Joint Genome Institute (JGI-PGF)"/>
            <person name="Copeland A."/>
            <person name="Lucas S."/>
            <person name="Lapidus A."/>
            <person name="Barry K."/>
            <person name="Detter J.C."/>
            <person name="Glavina del Rio T."/>
            <person name="Hammon N."/>
            <person name="Israni S."/>
            <person name="Dalin E."/>
            <person name="Tice H."/>
            <person name="Bruce D."/>
            <person name="Pitluck S."/>
            <person name="Richardson P."/>
        </authorList>
    </citation>
    <scope>NUCLEOTIDE SEQUENCE [LARGE SCALE GENOMIC DNA]</scope>
    <source>
        <strain evidence="4">DSM 684</strain>
    </source>
</reference>
<dbReference type="InterPro" id="IPR051920">
    <property type="entry name" value="MPT_Adenylyltrnsfr/MoaC-Rel"/>
</dbReference>
<dbReference type="CDD" id="cd00886">
    <property type="entry name" value="MogA_MoaB"/>
    <property type="match status" value="1"/>
</dbReference>
<accession>Q1K2L2</accession>
<dbReference type="Gene3D" id="3.40.980.10">
    <property type="entry name" value="MoaB/Mog-like domain"/>
    <property type="match status" value="1"/>
</dbReference>
<protein>
    <submittedName>
        <fullName evidence="4">Molybdopterin-guanine dinucleotide biosynthesis protein B</fullName>
    </submittedName>
</protein>
<reference evidence="4" key="1">
    <citation type="submission" date="2006-05" db="EMBL/GenBank/DDBJ databases">
        <title>Annotation of the draft genome assembly of Desulfuromonas acetoxidans DSM 684.</title>
        <authorList>
            <consortium name="US DOE Joint Genome Institute (JGI-ORNL)"/>
            <person name="Larimer F."/>
            <person name="Land M."/>
            <person name="Hauser L."/>
        </authorList>
    </citation>
    <scope>NUCLEOTIDE SEQUENCE [LARGE SCALE GENOMIC DNA]</scope>
    <source>
        <strain evidence="4">DSM 684</strain>
    </source>
</reference>
<dbReference type="InterPro" id="IPR001453">
    <property type="entry name" value="MoaB/Mog_dom"/>
</dbReference>
<dbReference type="NCBIfam" id="TIGR00176">
    <property type="entry name" value="mobB"/>
    <property type="match status" value="1"/>
</dbReference>
<dbReference type="InterPro" id="IPR036425">
    <property type="entry name" value="MoaB/Mog-like_dom_sf"/>
</dbReference>
<organism evidence="4 5">
    <name type="scientific">Desulfuromonas acetoxidans (strain DSM 684 / 11070)</name>
    <dbReference type="NCBI Taxonomy" id="281689"/>
    <lineage>
        <taxon>Bacteria</taxon>
        <taxon>Pseudomonadati</taxon>
        <taxon>Thermodesulfobacteriota</taxon>
        <taxon>Desulfuromonadia</taxon>
        <taxon>Desulfuromonadales</taxon>
        <taxon>Desulfuromonadaceae</taxon>
        <taxon>Desulfuromonas</taxon>
    </lineage>
</organism>
<comment type="caution">
    <text evidence="4">The sequence shown here is derived from an EMBL/GenBank/DDBJ whole genome shotgun (WGS) entry which is preliminary data.</text>
</comment>
<dbReference type="InterPro" id="IPR004435">
    <property type="entry name" value="MobB_dom"/>
</dbReference>
<evidence type="ECO:0000259" key="3">
    <source>
        <dbReference type="SMART" id="SM00852"/>
    </source>
</evidence>
<evidence type="ECO:0000256" key="1">
    <source>
        <dbReference type="ARBA" id="ARBA00005046"/>
    </source>
</evidence>
<dbReference type="EMBL" id="AAEW02000003">
    <property type="protein sequence ID" value="EAT16869.1"/>
    <property type="molecule type" value="Genomic_DNA"/>
</dbReference>
<sequence length="341" mass="36996">MKAAILVLSDKGAIGQREDTSGPAIREWLAENGVETVCVEIIPDEFSMIQDKLTNWCDTAIAELVITCGGTGVSPRDVTPEATRSILERELEGFGELMRQRSLAKTPMAILSRATAGIRSNCLIINLPGSPKAALENLEAVWPAVDHGIAKIKGDPSDCAEVHSRHKKSPPVVSFAGYSGSGKTTLVTKVIELLSNKGYKIGAIKHDGHSFEIDKPGKDTWRMTQAGATITGISDSSTLALIKKHQSAPSVSSIISDYYAEMDIVIVEGWKESAPNKIEVYRSEVGHTPLFQQQHAENFIAVATDCDLTTQLPVLDINQPDKVSDFIIDTYLSTPHQHHAQ</sequence>
<dbReference type="SMART" id="SM00852">
    <property type="entry name" value="MoCF_biosynth"/>
    <property type="match status" value="1"/>
</dbReference>
<comment type="pathway">
    <text evidence="1">Cofactor biosynthesis; molybdopterin biosynthesis.</text>
</comment>
<dbReference type="PANTHER" id="PTHR43764:SF1">
    <property type="entry name" value="MOLYBDOPTERIN MOLYBDOTRANSFERASE"/>
    <property type="match status" value="1"/>
</dbReference>
<proteinExistence type="predicted"/>
<evidence type="ECO:0000313" key="5">
    <source>
        <dbReference type="Proteomes" id="UP000005695"/>
    </source>
</evidence>
<dbReference type="OrthoDB" id="9784492at2"/>
<dbReference type="PANTHER" id="PTHR43764">
    <property type="entry name" value="MOLYBDENUM COFACTOR BIOSYNTHESIS"/>
    <property type="match status" value="1"/>
</dbReference>
<evidence type="ECO:0000313" key="4">
    <source>
        <dbReference type="EMBL" id="EAT16869.1"/>
    </source>
</evidence>
<dbReference type="GO" id="GO:0005525">
    <property type="term" value="F:GTP binding"/>
    <property type="evidence" value="ECO:0007669"/>
    <property type="project" value="InterPro"/>
</dbReference>
<dbReference type="SUPFAM" id="SSF52540">
    <property type="entry name" value="P-loop containing nucleoside triphosphate hydrolases"/>
    <property type="match status" value="1"/>
</dbReference>
<name>Q1K2L2_DESA6</name>
<dbReference type="AlphaFoldDB" id="Q1K2L2"/>
<dbReference type="InterPro" id="IPR027417">
    <property type="entry name" value="P-loop_NTPase"/>
</dbReference>
<dbReference type="Pfam" id="PF03205">
    <property type="entry name" value="MobB"/>
    <property type="match status" value="1"/>
</dbReference>